<evidence type="ECO:0000313" key="2">
    <source>
        <dbReference type="Proteomes" id="UP001302812"/>
    </source>
</evidence>
<dbReference type="RefSeq" id="XP_064672626.1">
    <property type="nucleotide sequence ID" value="XM_064809797.1"/>
</dbReference>
<protein>
    <submittedName>
        <fullName evidence="1">Uncharacterized protein</fullName>
    </submittedName>
</protein>
<comment type="caution">
    <text evidence="1">The sequence shown here is derived from an EMBL/GenBank/DDBJ whole genome shotgun (WGS) entry which is preliminary data.</text>
</comment>
<keyword evidence="2" id="KW-1185">Reference proteome</keyword>
<accession>A0AAN6YUZ1</accession>
<gene>
    <name evidence="1" type="ORF">N656DRAFT_479053</name>
</gene>
<dbReference type="AlphaFoldDB" id="A0AAN6YUZ1"/>
<organism evidence="1 2">
    <name type="scientific">Canariomyces notabilis</name>
    <dbReference type="NCBI Taxonomy" id="2074819"/>
    <lineage>
        <taxon>Eukaryota</taxon>
        <taxon>Fungi</taxon>
        <taxon>Dikarya</taxon>
        <taxon>Ascomycota</taxon>
        <taxon>Pezizomycotina</taxon>
        <taxon>Sordariomycetes</taxon>
        <taxon>Sordariomycetidae</taxon>
        <taxon>Sordariales</taxon>
        <taxon>Chaetomiaceae</taxon>
        <taxon>Canariomyces</taxon>
    </lineage>
</organism>
<reference evidence="1" key="2">
    <citation type="submission" date="2023-05" db="EMBL/GenBank/DDBJ databases">
        <authorList>
            <consortium name="Lawrence Berkeley National Laboratory"/>
            <person name="Steindorff A."/>
            <person name="Hensen N."/>
            <person name="Bonometti L."/>
            <person name="Westerberg I."/>
            <person name="Brannstrom I.O."/>
            <person name="Guillou S."/>
            <person name="Cros-Aarteil S."/>
            <person name="Calhoun S."/>
            <person name="Haridas S."/>
            <person name="Kuo A."/>
            <person name="Mondo S."/>
            <person name="Pangilinan J."/>
            <person name="Riley R."/>
            <person name="Labutti K."/>
            <person name="Andreopoulos B."/>
            <person name="Lipzen A."/>
            <person name="Chen C."/>
            <person name="Yanf M."/>
            <person name="Daum C."/>
            <person name="Ng V."/>
            <person name="Clum A."/>
            <person name="Ohm R."/>
            <person name="Martin F."/>
            <person name="Silar P."/>
            <person name="Natvig D."/>
            <person name="Lalanne C."/>
            <person name="Gautier V."/>
            <person name="Ament-Velasquez S.L."/>
            <person name="Kruys A."/>
            <person name="Hutchinson M.I."/>
            <person name="Powell A.J."/>
            <person name="Barry K."/>
            <person name="Miller A.N."/>
            <person name="Grigoriev I.V."/>
            <person name="Debuchy R."/>
            <person name="Gladieux P."/>
            <person name="Thoren M.H."/>
            <person name="Johannesson H."/>
        </authorList>
    </citation>
    <scope>NUCLEOTIDE SEQUENCE</scope>
    <source>
        <strain evidence="1">CBS 508.74</strain>
    </source>
</reference>
<dbReference type="GeneID" id="89933921"/>
<evidence type="ECO:0000313" key="1">
    <source>
        <dbReference type="EMBL" id="KAK4115056.1"/>
    </source>
</evidence>
<dbReference type="Proteomes" id="UP001302812">
    <property type="component" value="Unassembled WGS sequence"/>
</dbReference>
<reference evidence="1" key="1">
    <citation type="journal article" date="2023" name="Mol. Phylogenet. Evol.">
        <title>Genome-scale phylogeny and comparative genomics of the fungal order Sordariales.</title>
        <authorList>
            <person name="Hensen N."/>
            <person name="Bonometti L."/>
            <person name="Westerberg I."/>
            <person name="Brannstrom I.O."/>
            <person name="Guillou S."/>
            <person name="Cros-Aarteil S."/>
            <person name="Calhoun S."/>
            <person name="Haridas S."/>
            <person name="Kuo A."/>
            <person name="Mondo S."/>
            <person name="Pangilinan J."/>
            <person name="Riley R."/>
            <person name="LaButti K."/>
            <person name="Andreopoulos B."/>
            <person name="Lipzen A."/>
            <person name="Chen C."/>
            <person name="Yan M."/>
            <person name="Daum C."/>
            <person name="Ng V."/>
            <person name="Clum A."/>
            <person name="Steindorff A."/>
            <person name="Ohm R.A."/>
            <person name="Martin F."/>
            <person name="Silar P."/>
            <person name="Natvig D.O."/>
            <person name="Lalanne C."/>
            <person name="Gautier V."/>
            <person name="Ament-Velasquez S.L."/>
            <person name="Kruys A."/>
            <person name="Hutchinson M.I."/>
            <person name="Powell A.J."/>
            <person name="Barry K."/>
            <person name="Miller A.N."/>
            <person name="Grigoriev I.V."/>
            <person name="Debuchy R."/>
            <person name="Gladieux P."/>
            <person name="Hiltunen Thoren M."/>
            <person name="Johannesson H."/>
        </authorList>
    </citation>
    <scope>NUCLEOTIDE SEQUENCE</scope>
    <source>
        <strain evidence="1">CBS 508.74</strain>
    </source>
</reference>
<dbReference type="EMBL" id="MU853335">
    <property type="protein sequence ID" value="KAK4115056.1"/>
    <property type="molecule type" value="Genomic_DNA"/>
</dbReference>
<name>A0AAN6YUZ1_9PEZI</name>
<sequence>MVSIIALPPLGSVAALDPAVRPSVRPLIDGPPWGSRGMTQRLMDLYRPVSSSPVNKRPGFVIPHPRKLLHFTFRGSYFPPFPVLSPRQRRQQQHSCI</sequence>
<proteinExistence type="predicted"/>